<dbReference type="Proteomes" id="UP000243629">
    <property type="component" value="Unassembled WGS sequence"/>
</dbReference>
<dbReference type="Pfam" id="PF00912">
    <property type="entry name" value="Transgly"/>
    <property type="match status" value="1"/>
</dbReference>
<evidence type="ECO:0000256" key="1">
    <source>
        <dbReference type="ARBA" id="ARBA00022475"/>
    </source>
</evidence>
<dbReference type="EMBL" id="FOUI01000017">
    <property type="protein sequence ID" value="SFM82925.1"/>
    <property type="molecule type" value="Genomic_DNA"/>
</dbReference>
<evidence type="ECO:0000256" key="8">
    <source>
        <dbReference type="ARBA" id="ARBA00022989"/>
    </source>
</evidence>
<dbReference type="GO" id="GO:0009274">
    <property type="term" value="C:peptidoglycan-based cell wall"/>
    <property type="evidence" value="ECO:0007669"/>
    <property type="project" value="InterPro"/>
</dbReference>
<dbReference type="PANTHER" id="PTHR30400:SF0">
    <property type="entry name" value="BIOSYNTHETIC PEPTIDOGLYCAN TRANSGLYCOSYLASE"/>
    <property type="match status" value="1"/>
</dbReference>
<keyword evidence="6 11" id="KW-0133">Cell shape</keyword>
<dbReference type="GO" id="GO:0008360">
    <property type="term" value="P:regulation of cell shape"/>
    <property type="evidence" value="ECO:0007669"/>
    <property type="project" value="UniProtKB-KW"/>
</dbReference>
<dbReference type="GO" id="GO:0009252">
    <property type="term" value="P:peptidoglycan biosynthetic process"/>
    <property type="evidence" value="ECO:0007669"/>
    <property type="project" value="UniProtKB-UniRule"/>
</dbReference>
<dbReference type="SUPFAM" id="SSF53955">
    <property type="entry name" value="Lysozyme-like"/>
    <property type="match status" value="1"/>
</dbReference>
<dbReference type="GO" id="GO:0071555">
    <property type="term" value="P:cell wall organization"/>
    <property type="evidence" value="ECO:0007669"/>
    <property type="project" value="UniProtKB-KW"/>
</dbReference>
<evidence type="ECO:0000256" key="6">
    <source>
        <dbReference type="ARBA" id="ARBA00022960"/>
    </source>
</evidence>
<keyword evidence="10 11" id="KW-0961">Cell wall biogenesis/degradation</keyword>
<dbReference type="RefSeq" id="WP_093478342.1">
    <property type="nucleotide sequence ID" value="NZ_FOUI01000017.1"/>
</dbReference>
<dbReference type="Gene3D" id="1.10.3810.10">
    <property type="entry name" value="Biosynthetic peptidoglycan transglycosylase-like"/>
    <property type="match status" value="1"/>
</dbReference>
<feature type="domain" description="Glycosyl transferase family 51" evidence="12">
    <location>
        <begin position="52"/>
        <end position="215"/>
    </location>
</feature>
<comment type="subcellular location">
    <subcellularLocation>
        <location evidence="11">Cell inner membrane</location>
        <topology evidence="11">Single-pass membrane protein</topology>
    </subcellularLocation>
</comment>
<dbReference type="UniPathway" id="UPA00219"/>
<dbReference type="InterPro" id="IPR011812">
    <property type="entry name" value="Pep_trsgly"/>
</dbReference>
<keyword evidence="5 11" id="KW-0812">Transmembrane</keyword>
<dbReference type="InterPro" id="IPR023346">
    <property type="entry name" value="Lysozyme-like_dom_sf"/>
</dbReference>
<dbReference type="GO" id="GO:0005886">
    <property type="term" value="C:plasma membrane"/>
    <property type="evidence" value="ECO:0007669"/>
    <property type="project" value="UniProtKB-SubCell"/>
</dbReference>
<comment type="pathway">
    <text evidence="11">Cell wall biogenesis; peptidoglycan biosynthesis.</text>
</comment>
<evidence type="ECO:0000256" key="10">
    <source>
        <dbReference type="ARBA" id="ARBA00023316"/>
    </source>
</evidence>
<dbReference type="STRING" id="1720063.SAMN05216217_11723"/>
<organism evidence="13 14">
    <name type="scientific">Halopseudomonas yangmingensis</name>
    <dbReference type="NCBI Taxonomy" id="1720063"/>
    <lineage>
        <taxon>Bacteria</taxon>
        <taxon>Pseudomonadati</taxon>
        <taxon>Pseudomonadota</taxon>
        <taxon>Gammaproteobacteria</taxon>
        <taxon>Pseudomonadales</taxon>
        <taxon>Pseudomonadaceae</taxon>
        <taxon>Halopseudomonas</taxon>
    </lineage>
</organism>
<keyword evidence="14" id="KW-1185">Reference proteome</keyword>
<keyword evidence="3 11" id="KW-0328">Glycosyltransferase</keyword>
<evidence type="ECO:0000256" key="5">
    <source>
        <dbReference type="ARBA" id="ARBA00022692"/>
    </source>
</evidence>
<keyword evidence="4 11" id="KW-0808">Transferase</keyword>
<dbReference type="OrthoDB" id="9766909at2"/>
<dbReference type="InterPro" id="IPR001264">
    <property type="entry name" value="Glyco_trans_51"/>
</dbReference>
<evidence type="ECO:0000259" key="12">
    <source>
        <dbReference type="Pfam" id="PF00912"/>
    </source>
</evidence>
<keyword evidence="2 11" id="KW-0997">Cell inner membrane</keyword>
<dbReference type="AlphaFoldDB" id="A0A1I4U1X8"/>
<evidence type="ECO:0000256" key="9">
    <source>
        <dbReference type="ARBA" id="ARBA00023136"/>
    </source>
</evidence>
<dbReference type="GO" id="GO:0016763">
    <property type="term" value="F:pentosyltransferase activity"/>
    <property type="evidence" value="ECO:0007669"/>
    <property type="project" value="InterPro"/>
</dbReference>
<comment type="function">
    <text evidence="11">Peptidoglycan polymerase that catalyzes glycan chain elongation from lipid-linked precursors.</text>
</comment>
<sequence length="252" mass="29070">MKRLFRLILTALLALILLSLLPVLAMRWLPPPGSMLMLERSWQARGDAQFGLQHQWVDWERIPDNLKMAVIAAEDQHFATHHGFDLPAIRAAFSHNRSGGRLRGASTISQQTAKNMFLWSGRSWPRKALESWFTLWIELLWPKQRILEVYLNIVEWDHGVFGAEAASQHHFGTGASYLSDRQVALLAAVLPNPRQWSASQPSAHVRQRADWIQRQSRQLGGAHYLRQLERNGQSQDWLKWLRPSHWLGLVKD</sequence>
<reference evidence="14" key="1">
    <citation type="submission" date="2016-10" db="EMBL/GenBank/DDBJ databases">
        <authorList>
            <person name="Varghese N."/>
            <person name="Submissions S."/>
        </authorList>
    </citation>
    <scope>NUCLEOTIDE SEQUENCE [LARGE SCALE GENOMIC DNA]</scope>
    <source>
        <strain evidence="14">DSM 24213</strain>
    </source>
</reference>
<dbReference type="HAMAP" id="MF_00766">
    <property type="entry name" value="PGT_MtgA"/>
    <property type="match status" value="1"/>
</dbReference>
<gene>
    <name evidence="11" type="primary">mtgA</name>
    <name evidence="13" type="ORF">SAMN05216217_11723</name>
</gene>
<keyword evidence="1 11" id="KW-1003">Cell membrane</keyword>
<name>A0A1I4U1X8_9GAMM</name>
<evidence type="ECO:0000256" key="7">
    <source>
        <dbReference type="ARBA" id="ARBA00022984"/>
    </source>
</evidence>
<comment type="similarity">
    <text evidence="11">Belongs to the glycosyltransferase 51 family.</text>
</comment>
<evidence type="ECO:0000313" key="13">
    <source>
        <dbReference type="EMBL" id="SFM82925.1"/>
    </source>
</evidence>
<keyword evidence="7 11" id="KW-0573">Peptidoglycan synthesis</keyword>
<protein>
    <recommendedName>
        <fullName evidence="11">Biosynthetic peptidoglycan transglycosylase</fullName>
        <ecNumber evidence="11">2.4.99.28</ecNumber>
    </recommendedName>
    <alternativeName>
        <fullName evidence="11">Glycan polymerase</fullName>
    </alternativeName>
    <alternativeName>
        <fullName evidence="11">Peptidoglycan glycosyltransferase MtgA</fullName>
        <shortName evidence="11">PGT</shortName>
    </alternativeName>
</protein>
<proteinExistence type="inferred from homology"/>
<dbReference type="PANTHER" id="PTHR30400">
    <property type="entry name" value="MONOFUNCTIONAL BIOSYNTHETIC PEPTIDOGLYCAN TRANSGLYCOSYLASE"/>
    <property type="match status" value="1"/>
</dbReference>
<accession>A0A1I4U1X8</accession>
<evidence type="ECO:0000256" key="4">
    <source>
        <dbReference type="ARBA" id="ARBA00022679"/>
    </source>
</evidence>
<keyword evidence="9 11" id="KW-0472">Membrane</keyword>
<dbReference type="InterPro" id="IPR036950">
    <property type="entry name" value="PBP_transglycosylase"/>
</dbReference>
<keyword evidence="8 11" id="KW-1133">Transmembrane helix</keyword>
<dbReference type="EC" id="2.4.99.28" evidence="11"/>
<evidence type="ECO:0000256" key="2">
    <source>
        <dbReference type="ARBA" id="ARBA00022519"/>
    </source>
</evidence>
<dbReference type="GO" id="GO:0008955">
    <property type="term" value="F:peptidoglycan glycosyltransferase activity"/>
    <property type="evidence" value="ECO:0007669"/>
    <property type="project" value="UniProtKB-UniRule"/>
</dbReference>
<evidence type="ECO:0000313" key="14">
    <source>
        <dbReference type="Proteomes" id="UP000243629"/>
    </source>
</evidence>
<evidence type="ECO:0000256" key="11">
    <source>
        <dbReference type="HAMAP-Rule" id="MF_00766"/>
    </source>
</evidence>
<dbReference type="NCBIfam" id="TIGR02070">
    <property type="entry name" value="mono_pep_trsgly"/>
    <property type="match status" value="1"/>
</dbReference>
<evidence type="ECO:0000256" key="3">
    <source>
        <dbReference type="ARBA" id="ARBA00022676"/>
    </source>
</evidence>
<comment type="catalytic activity">
    <reaction evidence="11">
        <text>[GlcNAc-(1-&gt;4)-Mur2Ac(oyl-L-Ala-gamma-D-Glu-L-Lys-D-Ala-D-Ala)](n)-di-trans,octa-cis-undecaprenyl diphosphate + beta-D-GlcNAc-(1-&gt;4)-Mur2Ac(oyl-L-Ala-gamma-D-Glu-L-Lys-D-Ala-D-Ala)-di-trans,octa-cis-undecaprenyl diphosphate = [GlcNAc-(1-&gt;4)-Mur2Ac(oyl-L-Ala-gamma-D-Glu-L-Lys-D-Ala-D-Ala)](n+1)-di-trans,octa-cis-undecaprenyl diphosphate + di-trans,octa-cis-undecaprenyl diphosphate + H(+)</text>
        <dbReference type="Rhea" id="RHEA:23708"/>
        <dbReference type="Rhea" id="RHEA-COMP:9602"/>
        <dbReference type="Rhea" id="RHEA-COMP:9603"/>
        <dbReference type="ChEBI" id="CHEBI:15378"/>
        <dbReference type="ChEBI" id="CHEBI:58405"/>
        <dbReference type="ChEBI" id="CHEBI:60033"/>
        <dbReference type="ChEBI" id="CHEBI:78435"/>
        <dbReference type="EC" id="2.4.99.28"/>
    </reaction>
</comment>